<dbReference type="SUPFAM" id="SSF55021">
    <property type="entry name" value="ACT-like"/>
    <property type="match status" value="2"/>
</dbReference>
<dbReference type="Pfam" id="PF13840">
    <property type="entry name" value="ACT_7"/>
    <property type="match status" value="1"/>
</dbReference>
<dbReference type="EMBL" id="FPBH01000004">
    <property type="protein sequence ID" value="SFT84166.1"/>
    <property type="molecule type" value="Genomic_DNA"/>
</dbReference>
<dbReference type="InterPro" id="IPR045865">
    <property type="entry name" value="ACT-like_dom_sf"/>
</dbReference>
<reference evidence="3 4" key="1">
    <citation type="submission" date="2016-10" db="EMBL/GenBank/DDBJ databases">
        <authorList>
            <person name="de Groot N.N."/>
        </authorList>
    </citation>
    <scope>NUCLEOTIDE SEQUENCE [LARGE SCALE GENOMIC DNA]</scope>
    <source>
        <strain evidence="3 4">LMG 27731</strain>
    </source>
</reference>
<dbReference type="InterPro" id="IPR018717">
    <property type="entry name" value="DUF2241"/>
</dbReference>
<evidence type="ECO:0000313" key="4">
    <source>
        <dbReference type="Proteomes" id="UP000198844"/>
    </source>
</evidence>
<dbReference type="PANTHER" id="PTHR39199">
    <property type="entry name" value="BLR5128 PROTEIN"/>
    <property type="match status" value="1"/>
</dbReference>
<evidence type="ECO:0000259" key="2">
    <source>
        <dbReference type="Pfam" id="PF13840"/>
    </source>
</evidence>
<dbReference type="Proteomes" id="UP000198844">
    <property type="component" value="Unassembled WGS sequence"/>
</dbReference>
<organism evidence="3 4">
    <name type="scientific">Paraburkholderia aspalathi</name>
    <dbReference type="NCBI Taxonomy" id="1324617"/>
    <lineage>
        <taxon>Bacteria</taxon>
        <taxon>Pseudomonadati</taxon>
        <taxon>Pseudomonadota</taxon>
        <taxon>Betaproteobacteria</taxon>
        <taxon>Burkholderiales</taxon>
        <taxon>Burkholderiaceae</taxon>
        <taxon>Paraburkholderia</taxon>
    </lineage>
</organism>
<dbReference type="Gene3D" id="3.30.2130.10">
    <property type="entry name" value="VC0802-like"/>
    <property type="match status" value="1"/>
</dbReference>
<feature type="domain" description="CASTOR ACT" evidence="2">
    <location>
        <begin position="108"/>
        <end position="162"/>
    </location>
</feature>
<evidence type="ECO:0000259" key="1">
    <source>
        <dbReference type="Pfam" id="PF10000"/>
    </source>
</evidence>
<name>A0A1I7BAE1_9BURK</name>
<sequence>MTIFRFDHNSAVKTTQAPLAAGIAGVLPDDFSPTGNPVSQPVSDLSQLLASMQPELNEGAYVFSSVQADRDVSRLAPLATFREREGLTVIIDEPTAVREGLPVLFRAAWITLTVHSDLQAVGLTAAVAEALTKASISCNVVAAAFHDHIFVPLERAADALAQLSGLQESAERAAAG</sequence>
<proteinExistence type="predicted"/>
<gene>
    <name evidence="3" type="ORF">SAMN05192563_1004317</name>
</gene>
<dbReference type="Pfam" id="PF10000">
    <property type="entry name" value="ACT_3"/>
    <property type="match status" value="1"/>
</dbReference>
<dbReference type="PANTHER" id="PTHR39199:SF1">
    <property type="entry name" value="BLR5128 PROTEIN"/>
    <property type="match status" value="1"/>
</dbReference>
<protein>
    <submittedName>
        <fullName evidence="3">Uncharacterized protein</fullName>
    </submittedName>
</protein>
<feature type="domain" description="DUF2241" evidence="1">
    <location>
        <begin position="42"/>
        <end position="107"/>
    </location>
</feature>
<accession>A0A1I7BAE1</accession>
<dbReference type="AlphaFoldDB" id="A0A1I7BAE1"/>
<evidence type="ECO:0000313" key="3">
    <source>
        <dbReference type="EMBL" id="SFT84166.1"/>
    </source>
</evidence>
<dbReference type="InterPro" id="IPR027795">
    <property type="entry name" value="CASTOR_ACT_dom"/>
</dbReference>